<organism evidence="5">
    <name type="scientific">mine drainage metagenome</name>
    <dbReference type="NCBI Taxonomy" id="410659"/>
    <lineage>
        <taxon>unclassified sequences</taxon>
        <taxon>metagenomes</taxon>
        <taxon>ecological metagenomes</taxon>
    </lineage>
</organism>
<protein>
    <submittedName>
        <fullName evidence="5">Murein hydrolase activator EnvC</fullName>
    </submittedName>
</protein>
<dbReference type="PANTHER" id="PTHR21666:SF289">
    <property type="entry name" value="L-ALA--D-GLU ENDOPEPTIDASE"/>
    <property type="match status" value="1"/>
</dbReference>
<keyword evidence="5" id="KW-0378">Hydrolase</keyword>
<name>A0A1J5SSQ2_9ZZZZ</name>
<evidence type="ECO:0000256" key="1">
    <source>
        <dbReference type="ARBA" id="ARBA00022729"/>
    </source>
</evidence>
<sequence length="455" mass="52353">MIKKLFLPVLFFLFAAMPAQAQQQSRDELQKEQRQLQKEIDDLNYALQSTRKNKKQSLSQLAIIKHKLAVRERLINNINRDIHRIDDDIYAKELERNHLKKELDTLKQNYAQSIVFAYKNRSSYEYLNFLFSATNFNDAIKRATYLKSYRKYRETEAQTILKTQDLLKETIGNLNSSKTEKSKVLVTQSSQLKVLEQDKKEKDQVVKQLKDQEKDLTAQIRKRETQRQNLKRALDAAIRREMEEAQRKEKERISKQKLLDEQKRLQAGNNKTNTEPDKNSIASVKPRPLNNEPITGVVTVGGNSNRTYNLLESTPDGLTRSINFENNRGRLPWPVSSGYTSHQFGIHKIEGTKLTEKNDGIYIATEIGTNVKCVADGEVISVFDINDAQTVLVQHGKYFTSYSNLSSVNVSKGQKVNAGTILGKVAANFDNNGELIFEIVSDKKFLDPERWLRPR</sequence>
<dbReference type="Pfam" id="PF01551">
    <property type="entry name" value="Peptidase_M23"/>
    <property type="match status" value="1"/>
</dbReference>
<feature type="coiled-coil region" evidence="2">
    <location>
        <begin position="19"/>
        <end position="53"/>
    </location>
</feature>
<dbReference type="SUPFAM" id="SSF51261">
    <property type="entry name" value="Duplicated hybrid motif"/>
    <property type="match status" value="1"/>
</dbReference>
<dbReference type="PANTHER" id="PTHR21666">
    <property type="entry name" value="PEPTIDASE-RELATED"/>
    <property type="match status" value="1"/>
</dbReference>
<dbReference type="InterPro" id="IPR016047">
    <property type="entry name" value="M23ase_b-sheet_dom"/>
</dbReference>
<evidence type="ECO:0000259" key="4">
    <source>
        <dbReference type="Pfam" id="PF01551"/>
    </source>
</evidence>
<dbReference type="AlphaFoldDB" id="A0A1J5SSQ2"/>
<proteinExistence type="predicted"/>
<comment type="caution">
    <text evidence="5">The sequence shown here is derived from an EMBL/GenBank/DDBJ whole genome shotgun (WGS) entry which is preliminary data.</text>
</comment>
<dbReference type="CDD" id="cd12797">
    <property type="entry name" value="M23_peptidase"/>
    <property type="match status" value="1"/>
</dbReference>
<dbReference type="EMBL" id="MLJW01000040">
    <property type="protein sequence ID" value="OIR07048.1"/>
    <property type="molecule type" value="Genomic_DNA"/>
</dbReference>
<dbReference type="InterPro" id="IPR011055">
    <property type="entry name" value="Dup_hybrid_motif"/>
</dbReference>
<feature type="region of interest" description="Disordered" evidence="3">
    <location>
        <begin position="243"/>
        <end position="292"/>
    </location>
</feature>
<keyword evidence="2" id="KW-0175">Coiled coil</keyword>
<reference evidence="5" key="1">
    <citation type="submission" date="2016-10" db="EMBL/GenBank/DDBJ databases">
        <title>Sequence of Gallionella enrichment culture.</title>
        <authorList>
            <person name="Poehlein A."/>
            <person name="Muehling M."/>
            <person name="Daniel R."/>
        </authorList>
    </citation>
    <scope>NUCLEOTIDE SEQUENCE</scope>
</reference>
<feature type="domain" description="M23ase beta-sheet core" evidence="4">
    <location>
        <begin position="357"/>
        <end position="448"/>
    </location>
</feature>
<evidence type="ECO:0000256" key="2">
    <source>
        <dbReference type="SAM" id="Coils"/>
    </source>
</evidence>
<keyword evidence="1" id="KW-0732">Signal</keyword>
<gene>
    <name evidence="5" type="primary">envC_4</name>
    <name evidence="5" type="ORF">GALL_109550</name>
</gene>
<evidence type="ECO:0000313" key="5">
    <source>
        <dbReference type="EMBL" id="OIR07048.1"/>
    </source>
</evidence>
<evidence type="ECO:0000256" key="3">
    <source>
        <dbReference type="SAM" id="MobiDB-lite"/>
    </source>
</evidence>
<dbReference type="GO" id="GO:0004222">
    <property type="term" value="F:metalloendopeptidase activity"/>
    <property type="evidence" value="ECO:0007669"/>
    <property type="project" value="TreeGrafter"/>
</dbReference>
<dbReference type="Gene3D" id="6.10.250.3150">
    <property type="match status" value="1"/>
</dbReference>
<dbReference type="InterPro" id="IPR050570">
    <property type="entry name" value="Cell_wall_metabolism_enzyme"/>
</dbReference>
<feature type="compositionally biased region" description="Basic and acidic residues" evidence="3">
    <location>
        <begin position="243"/>
        <end position="264"/>
    </location>
</feature>
<dbReference type="Gene3D" id="2.70.70.10">
    <property type="entry name" value="Glucose Permease (Domain IIA)"/>
    <property type="match status" value="1"/>
</dbReference>
<accession>A0A1J5SSQ2</accession>